<proteinExistence type="predicted"/>
<evidence type="ECO:0000313" key="2">
    <source>
        <dbReference type="Proteomes" id="UP000799440"/>
    </source>
</evidence>
<organism evidence="1 2">
    <name type="scientific">Sporormia fimetaria CBS 119925</name>
    <dbReference type="NCBI Taxonomy" id="1340428"/>
    <lineage>
        <taxon>Eukaryota</taxon>
        <taxon>Fungi</taxon>
        <taxon>Dikarya</taxon>
        <taxon>Ascomycota</taxon>
        <taxon>Pezizomycotina</taxon>
        <taxon>Dothideomycetes</taxon>
        <taxon>Pleosporomycetidae</taxon>
        <taxon>Pleosporales</taxon>
        <taxon>Sporormiaceae</taxon>
        <taxon>Sporormia</taxon>
    </lineage>
</organism>
<name>A0A6A6VQK3_9PLEO</name>
<dbReference type="EMBL" id="MU006561">
    <property type="protein sequence ID" value="KAF2752074.1"/>
    <property type="molecule type" value="Genomic_DNA"/>
</dbReference>
<gene>
    <name evidence="1" type="ORF">M011DRAFT_15492</name>
</gene>
<reference evidence="1" key="1">
    <citation type="journal article" date="2020" name="Stud. Mycol.">
        <title>101 Dothideomycetes genomes: a test case for predicting lifestyles and emergence of pathogens.</title>
        <authorList>
            <person name="Haridas S."/>
            <person name="Albert R."/>
            <person name="Binder M."/>
            <person name="Bloem J."/>
            <person name="Labutti K."/>
            <person name="Salamov A."/>
            <person name="Andreopoulos B."/>
            <person name="Baker S."/>
            <person name="Barry K."/>
            <person name="Bills G."/>
            <person name="Bluhm B."/>
            <person name="Cannon C."/>
            <person name="Castanera R."/>
            <person name="Culley D."/>
            <person name="Daum C."/>
            <person name="Ezra D."/>
            <person name="Gonzalez J."/>
            <person name="Henrissat B."/>
            <person name="Kuo A."/>
            <person name="Liang C."/>
            <person name="Lipzen A."/>
            <person name="Lutzoni F."/>
            <person name="Magnuson J."/>
            <person name="Mondo S."/>
            <person name="Nolan M."/>
            <person name="Ohm R."/>
            <person name="Pangilinan J."/>
            <person name="Park H.-J."/>
            <person name="Ramirez L."/>
            <person name="Alfaro M."/>
            <person name="Sun H."/>
            <person name="Tritt A."/>
            <person name="Yoshinaga Y."/>
            <person name="Zwiers L.-H."/>
            <person name="Turgeon B."/>
            <person name="Goodwin S."/>
            <person name="Spatafora J."/>
            <person name="Crous P."/>
            <person name="Grigoriev I."/>
        </authorList>
    </citation>
    <scope>NUCLEOTIDE SEQUENCE</scope>
    <source>
        <strain evidence="1">CBS 119925</strain>
    </source>
</reference>
<keyword evidence="2" id="KW-1185">Reference proteome</keyword>
<evidence type="ECO:0000313" key="1">
    <source>
        <dbReference type="EMBL" id="KAF2752074.1"/>
    </source>
</evidence>
<accession>A0A6A6VQK3</accession>
<sequence length="233" mass="26728">MGVLLSGAQDCNYFCHTPSDRLPWKLSRVRNYQLMSVVRYQQGNVGSGICSSPLSMAPRRLRNEVSALKWISNDVFSRLPGSTTTRQQNAWIHQAVNLRVPPPHPAHVSDINSQRVYNETLLKTPLPFVSVQSGFSNNDLSFHQPVLFLGHFRYSKFDRLGSLWRPLIYRPLRSPEELQPRHSLYKVELESSPNHNETLILSLEFIIGRSISPSWFHLEEALRHCLETVKILA</sequence>
<dbReference type="AlphaFoldDB" id="A0A6A6VQK3"/>
<dbReference type="Proteomes" id="UP000799440">
    <property type="component" value="Unassembled WGS sequence"/>
</dbReference>
<protein>
    <submittedName>
        <fullName evidence="1">Uncharacterized protein</fullName>
    </submittedName>
</protein>